<accession>A0A845QIJ0</accession>
<organism evidence="1 2">
    <name type="scientific">Anaerotruncus colihominis</name>
    <dbReference type="NCBI Taxonomy" id="169435"/>
    <lineage>
        <taxon>Bacteria</taxon>
        <taxon>Bacillati</taxon>
        <taxon>Bacillota</taxon>
        <taxon>Clostridia</taxon>
        <taxon>Eubacteriales</taxon>
        <taxon>Oscillospiraceae</taxon>
        <taxon>Anaerotruncus</taxon>
    </lineage>
</organism>
<proteinExistence type="predicted"/>
<dbReference type="InterPro" id="IPR024234">
    <property type="entry name" value="DUF3801"/>
</dbReference>
<dbReference type="EMBL" id="QXWK01000008">
    <property type="protein sequence ID" value="NBH60921.1"/>
    <property type="molecule type" value="Genomic_DNA"/>
</dbReference>
<dbReference type="AlphaFoldDB" id="A0A845QIJ0"/>
<keyword evidence="2" id="KW-1185">Reference proteome</keyword>
<dbReference type="Proteomes" id="UP000446866">
    <property type="component" value="Unassembled WGS sequence"/>
</dbReference>
<evidence type="ECO:0000313" key="1">
    <source>
        <dbReference type="EMBL" id="NBH60921.1"/>
    </source>
</evidence>
<gene>
    <name evidence="1" type="ORF">D0435_04545</name>
</gene>
<reference evidence="1 2" key="1">
    <citation type="submission" date="2018-08" db="EMBL/GenBank/DDBJ databases">
        <title>Murine metabolic-syndrome-specific gut microbial biobank.</title>
        <authorList>
            <person name="Liu C."/>
        </authorList>
    </citation>
    <scope>NUCLEOTIDE SEQUENCE [LARGE SCALE GENOMIC DNA]</scope>
    <source>
        <strain evidence="1 2">28</strain>
    </source>
</reference>
<sequence>MNYGGDAAEQVVRMSLEGMDVALRVSGSAAKNLVAILAALSKEDKTSRGRTRLTKLIKSGKELTVFSIPGEDLKNFAKEAKQYGILYCVVKSKAGQRVDGAVDIITRSEDAPKINRIVERFKMATVSTQEAGEQVREQSASSNAEKLLDEVLLDVNPRDAGTEEKSLFGQDLRKTEAERETFSNPKLTAKPSVREKLNRYKEMDDEERENILKRVFKKEKEER</sequence>
<dbReference type="RefSeq" id="WP_160201213.1">
    <property type="nucleotide sequence ID" value="NZ_QXWK01000008.1"/>
</dbReference>
<protein>
    <submittedName>
        <fullName evidence="1">PcfB family protein</fullName>
    </submittedName>
</protein>
<evidence type="ECO:0000313" key="2">
    <source>
        <dbReference type="Proteomes" id="UP000446866"/>
    </source>
</evidence>
<name>A0A845QIJ0_9FIRM</name>
<dbReference type="Pfam" id="PF12687">
    <property type="entry name" value="DUF3801"/>
    <property type="match status" value="1"/>
</dbReference>
<comment type="caution">
    <text evidence="1">The sequence shown here is derived from an EMBL/GenBank/DDBJ whole genome shotgun (WGS) entry which is preliminary data.</text>
</comment>